<dbReference type="RefSeq" id="WP_171218780.1">
    <property type="nucleotide sequence ID" value="NZ_JABEPP010000003.1"/>
</dbReference>
<evidence type="ECO:0000256" key="1">
    <source>
        <dbReference type="ARBA" id="ARBA00022679"/>
    </source>
</evidence>
<keyword evidence="1 4" id="KW-0808">Transferase</keyword>
<dbReference type="PANTHER" id="PTHR43877">
    <property type="entry name" value="AMINOALKYLPHOSPHONATE N-ACETYLTRANSFERASE-RELATED-RELATED"/>
    <property type="match status" value="1"/>
</dbReference>
<keyword evidence="2" id="KW-0012">Acyltransferase</keyword>
<protein>
    <submittedName>
        <fullName evidence="4">GNAT family N-acetyltransferase</fullName>
    </submittedName>
</protein>
<evidence type="ECO:0000313" key="4">
    <source>
        <dbReference type="EMBL" id="NNM73320.1"/>
    </source>
</evidence>
<evidence type="ECO:0000259" key="3">
    <source>
        <dbReference type="PROSITE" id="PS51186"/>
    </source>
</evidence>
<feature type="domain" description="N-acetyltransferase" evidence="3">
    <location>
        <begin position="3"/>
        <end position="160"/>
    </location>
</feature>
<dbReference type="GO" id="GO:0016747">
    <property type="term" value="F:acyltransferase activity, transferring groups other than amino-acyl groups"/>
    <property type="evidence" value="ECO:0007669"/>
    <property type="project" value="InterPro"/>
</dbReference>
<dbReference type="Pfam" id="PF00583">
    <property type="entry name" value="Acetyltransf_1"/>
    <property type="match status" value="1"/>
</dbReference>
<comment type="caution">
    <text evidence="4">The sequence shown here is derived from an EMBL/GenBank/DDBJ whole genome shotgun (WGS) entry which is preliminary data.</text>
</comment>
<gene>
    <name evidence="4" type="ORF">HJG44_13105</name>
</gene>
<dbReference type="Proteomes" id="UP000564885">
    <property type="component" value="Unassembled WGS sequence"/>
</dbReference>
<evidence type="ECO:0000256" key="2">
    <source>
        <dbReference type="ARBA" id="ARBA00023315"/>
    </source>
</evidence>
<dbReference type="CDD" id="cd04301">
    <property type="entry name" value="NAT_SF"/>
    <property type="match status" value="1"/>
</dbReference>
<dbReference type="Gene3D" id="3.40.630.30">
    <property type="match status" value="1"/>
</dbReference>
<dbReference type="SUPFAM" id="SSF55729">
    <property type="entry name" value="Acyl-CoA N-acyltransferases (Nat)"/>
    <property type="match status" value="1"/>
</dbReference>
<dbReference type="PROSITE" id="PS51186">
    <property type="entry name" value="GNAT"/>
    <property type="match status" value="1"/>
</dbReference>
<dbReference type="InterPro" id="IPR050832">
    <property type="entry name" value="Bact_Acetyltransf"/>
</dbReference>
<dbReference type="AlphaFoldDB" id="A0A849IBA3"/>
<evidence type="ECO:0000313" key="5">
    <source>
        <dbReference type="Proteomes" id="UP000564885"/>
    </source>
</evidence>
<accession>A0A849IBA3</accession>
<keyword evidence="5" id="KW-1185">Reference proteome</keyword>
<sequence>MSIAIRTVREDDAQDLFGLLALCFAEYPGCYVDPHQDLSDLLRPADVYVRTGGTFWVAEDGRGRVCACVAVDFPEPRLAELHRLYVRPDQRRRGLGERLVGLAEDHARASGAERLVFWSDTRFAAAHRLYARLGFSTSGETRDLHDISRSREFFFEKALDRETAVASRVP</sequence>
<name>A0A849IBA3_9HYPH</name>
<dbReference type="InterPro" id="IPR016181">
    <property type="entry name" value="Acyl_CoA_acyltransferase"/>
</dbReference>
<dbReference type="EMBL" id="JABEPP010000003">
    <property type="protein sequence ID" value="NNM73320.1"/>
    <property type="molecule type" value="Genomic_DNA"/>
</dbReference>
<dbReference type="InterPro" id="IPR000182">
    <property type="entry name" value="GNAT_dom"/>
</dbReference>
<dbReference type="PANTHER" id="PTHR43877:SF2">
    <property type="entry name" value="AMINOALKYLPHOSPHONATE N-ACETYLTRANSFERASE-RELATED"/>
    <property type="match status" value="1"/>
</dbReference>
<proteinExistence type="predicted"/>
<organism evidence="4 5">
    <name type="scientific">Enterovirga aerilata</name>
    <dbReference type="NCBI Taxonomy" id="2730920"/>
    <lineage>
        <taxon>Bacteria</taxon>
        <taxon>Pseudomonadati</taxon>
        <taxon>Pseudomonadota</taxon>
        <taxon>Alphaproteobacteria</taxon>
        <taxon>Hyphomicrobiales</taxon>
        <taxon>Methylobacteriaceae</taxon>
        <taxon>Enterovirga</taxon>
    </lineage>
</organism>
<reference evidence="4 5" key="1">
    <citation type="submission" date="2020-04" db="EMBL/GenBank/DDBJ databases">
        <title>Enterovirga sp. isolate from soil.</title>
        <authorList>
            <person name="Chea S."/>
            <person name="Kim D.-U."/>
        </authorList>
    </citation>
    <scope>NUCLEOTIDE SEQUENCE [LARGE SCALE GENOMIC DNA]</scope>
    <source>
        <strain evidence="4 5">DB1703</strain>
    </source>
</reference>